<evidence type="ECO:0000256" key="5">
    <source>
        <dbReference type="RuleBase" id="RU365059"/>
    </source>
</evidence>
<comment type="function">
    <text evidence="5">Small GTPase required for proper localization of RNA polymerase II and III (RNAPII and RNAPIII). May act at an RNAP assembly step prior to nuclear import.</text>
</comment>
<evidence type="ECO:0000256" key="3">
    <source>
        <dbReference type="ARBA" id="ARBA00022801"/>
    </source>
</evidence>
<sequence>MFGQAVIGPPGCGKTTYCAGMEDLLTSLKRKPKIINLDPANDEFPYECAIDIRDLINVEDAMEEFELGPNGAIIYCIEFLEQNFDWLEEQLKEYNGKGYFIFDCPGQVELYTHYNSMKNIFQKLSKLDFRLAAIHLVDSYYCADPYKFISALLLSLSTMIRMELPHLNVLSKIDLIEKYGQLDFNLDYYTEVLDLDYLVDLLSKKATKQFTKLNKAICELVQDFSLVTFSTLNINDSESVTRLLKKVDKCNGYTFGLLDEKMSSVGASEYEDLQNIQEKYFNATDIENWKL</sequence>
<dbReference type="Gene3D" id="3.40.50.300">
    <property type="entry name" value="P-loop containing nucleotide triphosphate hydrolases"/>
    <property type="match status" value="1"/>
</dbReference>
<dbReference type="EMBL" id="JAOAOG010000168">
    <property type="protein sequence ID" value="KAJ6243578.1"/>
    <property type="molecule type" value="Genomic_DNA"/>
</dbReference>
<organism evidence="6 7">
    <name type="scientific">Anaeramoeba flamelloides</name>
    <dbReference type="NCBI Taxonomy" id="1746091"/>
    <lineage>
        <taxon>Eukaryota</taxon>
        <taxon>Metamonada</taxon>
        <taxon>Anaeramoebidae</taxon>
        <taxon>Anaeramoeba</taxon>
    </lineage>
</organism>
<keyword evidence="2 5" id="KW-0547">Nucleotide-binding</keyword>
<evidence type="ECO:0000313" key="6">
    <source>
        <dbReference type="EMBL" id="KAJ6243578.1"/>
    </source>
</evidence>
<dbReference type="CDD" id="cd17871">
    <property type="entry name" value="GPN2"/>
    <property type="match status" value="1"/>
</dbReference>
<keyword evidence="3 5" id="KW-0378">Hydrolase</keyword>
<name>A0ABQ8YG56_9EUKA</name>
<evidence type="ECO:0000256" key="4">
    <source>
        <dbReference type="ARBA" id="ARBA00023134"/>
    </source>
</evidence>
<accession>A0ABQ8YG56</accession>
<dbReference type="InterPro" id="IPR004130">
    <property type="entry name" value="Gpn"/>
</dbReference>
<comment type="caution">
    <text evidence="6">The sequence shown here is derived from an EMBL/GenBank/DDBJ whole genome shotgun (WGS) entry which is preliminary data.</text>
</comment>
<comment type="similarity">
    <text evidence="1 5">Belongs to the GPN-loop GTPase family.</text>
</comment>
<dbReference type="PANTHER" id="PTHR21231:SF3">
    <property type="entry name" value="GPN-LOOP GTPASE 2"/>
    <property type="match status" value="1"/>
</dbReference>
<protein>
    <recommendedName>
        <fullName evidence="5">GPN-loop GTPase 2</fullName>
    </recommendedName>
</protein>
<dbReference type="PANTHER" id="PTHR21231">
    <property type="entry name" value="XPA-BINDING PROTEIN 1-RELATED"/>
    <property type="match status" value="1"/>
</dbReference>
<keyword evidence="4 5" id="KW-0342">GTP-binding</keyword>
<dbReference type="InterPro" id="IPR027417">
    <property type="entry name" value="P-loop_NTPase"/>
</dbReference>
<dbReference type="Proteomes" id="UP001150062">
    <property type="component" value="Unassembled WGS sequence"/>
</dbReference>
<comment type="subunit">
    <text evidence="5">Binds to RNA polymerase II (RNAPII).</text>
</comment>
<dbReference type="SUPFAM" id="SSF52540">
    <property type="entry name" value="P-loop containing nucleoside triphosphate hydrolases"/>
    <property type="match status" value="1"/>
</dbReference>
<evidence type="ECO:0000256" key="2">
    <source>
        <dbReference type="ARBA" id="ARBA00022741"/>
    </source>
</evidence>
<gene>
    <name evidence="6" type="ORF">M0813_22016</name>
</gene>
<keyword evidence="7" id="KW-1185">Reference proteome</keyword>
<evidence type="ECO:0000256" key="1">
    <source>
        <dbReference type="ARBA" id="ARBA00005290"/>
    </source>
</evidence>
<dbReference type="Pfam" id="PF03029">
    <property type="entry name" value="ATP_bind_1"/>
    <property type="match status" value="1"/>
</dbReference>
<dbReference type="InterPro" id="IPR030231">
    <property type="entry name" value="Gpn2"/>
</dbReference>
<proteinExistence type="inferred from homology"/>
<evidence type="ECO:0000313" key="7">
    <source>
        <dbReference type="Proteomes" id="UP001150062"/>
    </source>
</evidence>
<reference evidence="6" key="1">
    <citation type="submission" date="2022-08" db="EMBL/GenBank/DDBJ databases">
        <title>Novel sulfate-reducing endosymbionts in the free-living metamonad Anaeramoeba.</title>
        <authorList>
            <person name="Jerlstrom-Hultqvist J."/>
            <person name="Cepicka I."/>
            <person name="Gallot-Lavallee L."/>
            <person name="Salas-Leiva D."/>
            <person name="Curtis B.A."/>
            <person name="Zahonova K."/>
            <person name="Pipaliya S."/>
            <person name="Dacks J."/>
            <person name="Roger A.J."/>
        </authorList>
    </citation>
    <scope>NUCLEOTIDE SEQUENCE</scope>
    <source>
        <strain evidence="6">Schooner1</strain>
    </source>
</reference>